<comment type="caution">
    <text evidence="2">The sequence shown here is derived from an EMBL/GenBank/DDBJ whole genome shotgun (WGS) entry which is preliminary data.</text>
</comment>
<dbReference type="AlphaFoldDB" id="A0A8T4C773"/>
<evidence type="ECO:0000256" key="1">
    <source>
        <dbReference type="SAM" id="Phobius"/>
    </source>
</evidence>
<feature type="transmembrane region" description="Helical" evidence="1">
    <location>
        <begin position="6"/>
        <end position="28"/>
    </location>
</feature>
<dbReference type="Pfam" id="PF06550">
    <property type="entry name" value="SPP"/>
    <property type="match status" value="1"/>
</dbReference>
<dbReference type="Gene3D" id="1.10.472.100">
    <property type="entry name" value="Presenilin"/>
    <property type="match status" value="1"/>
</dbReference>
<name>A0A8T4C773_9ARCH</name>
<feature type="non-terminal residue" evidence="2">
    <location>
        <position position="1"/>
    </location>
</feature>
<feature type="transmembrane region" description="Helical" evidence="1">
    <location>
        <begin position="40"/>
        <end position="63"/>
    </location>
</feature>
<accession>A0A8T4C773</accession>
<dbReference type="EMBL" id="VGJJ01000021">
    <property type="protein sequence ID" value="MBM3282281.1"/>
    <property type="molecule type" value="Genomic_DNA"/>
</dbReference>
<gene>
    <name evidence="2" type="ORF">FJY86_02995</name>
</gene>
<dbReference type="InterPro" id="IPR010545">
    <property type="entry name" value="SPP"/>
</dbReference>
<dbReference type="Proteomes" id="UP000774699">
    <property type="component" value="Unassembled WGS sequence"/>
</dbReference>
<proteinExistence type="predicted"/>
<feature type="transmembrane region" description="Helical" evidence="1">
    <location>
        <begin position="125"/>
        <end position="147"/>
    </location>
</feature>
<evidence type="ECO:0000313" key="3">
    <source>
        <dbReference type="Proteomes" id="UP000774699"/>
    </source>
</evidence>
<dbReference type="InterPro" id="IPR042524">
    <property type="entry name" value="Presenilin_C"/>
</dbReference>
<feature type="transmembrane region" description="Helical" evidence="1">
    <location>
        <begin position="159"/>
        <end position="177"/>
    </location>
</feature>
<keyword evidence="1" id="KW-0472">Membrane</keyword>
<evidence type="ECO:0000313" key="2">
    <source>
        <dbReference type="EMBL" id="MBM3282281.1"/>
    </source>
</evidence>
<reference evidence="2" key="1">
    <citation type="submission" date="2019-03" db="EMBL/GenBank/DDBJ databases">
        <title>Lake Tanganyika Metagenome-Assembled Genomes (MAGs).</title>
        <authorList>
            <person name="Tran P."/>
        </authorList>
    </citation>
    <scope>NUCLEOTIDE SEQUENCE</scope>
    <source>
        <strain evidence="2">M_DeepCast_50m_m2_156</strain>
    </source>
</reference>
<organism evidence="2 3">
    <name type="scientific">Candidatus Iainarchaeum sp</name>
    <dbReference type="NCBI Taxonomy" id="3101447"/>
    <lineage>
        <taxon>Archaea</taxon>
        <taxon>Candidatus Iainarchaeota</taxon>
        <taxon>Candidatus Iainarchaeia</taxon>
        <taxon>Candidatus Iainarchaeales</taxon>
        <taxon>Candidatus Iainarchaeaceae</taxon>
        <taxon>Candidatus Iainarchaeum</taxon>
    </lineage>
</organism>
<sequence>AFLPDAFAVFTAMALIVIRIFFPQFLLWRNVSSTIATVGVGSLLGASIGVWPVIVFLVLLGVYDYIAVFRTKHMVTMAKAVAKKNLSFTFALPTSKHQFELGTGDLVMPLVFSVAVLGDSLNAGWTWPVAIIPSLAILAASFAGLAFTLDYGSKNVGKALPALPLQVGLMIIMYGVLRVSGLFG</sequence>
<protein>
    <submittedName>
        <fullName evidence="2">Uncharacterized protein</fullName>
    </submittedName>
</protein>
<keyword evidence="1" id="KW-1133">Transmembrane helix</keyword>
<keyword evidence="1" id="KW-0812">Transmembrane</keyword>